<dbReference type="PANTHER" id="PTHR28523:SF1">
    <property type="entry name" value="CYTOCHROME C OXIDASE ASSEMBLY FACTOR 1"/>
    <property type="match status" value="1"/>
</dbReference>
<dbReference type="PANTHER" id="PTHR28523">
    <property type="entry name" value="CYTOCHROME C OXIDASE ASSEMBLY FACTOR 1"/>
    <property type="match status" value="1"/>
</dbReference>
<evidence type="ECO:0000313" key="2">
    <source>
        <dbReference type="EMBL" id="EER26038.1"/>
    </source>
</evidence>
<dbReference type="GO" id="GO:0033617">
    <property type="term" value="P:mitochondrial respiratory chain complex IV assembly"/>
    <property type="evidence" value="ECO:0007669"/>
    <property type="project" value="InterPro"/>
</dbReference>
<dbReference type="Proteomes" id="UP000009084">
    <property type="component" value="Unassembled WGS sequence"/>
</dbReference>
<feature type="transmembrane region" description="Helical" evidence="1">
    <location>
        <begin position="178"/>
        <end position="195"/>
    </location>
</feature>
<protein>
    <recommendedName>
        <fullName evidence="4">Cytochrome oxidase complex assembly protein</fullName>
    </recommendedName>
</protein>
<dbReference type="OrthoDB" id="2100652at2759"/>
<feature type="transmembrane region" description="Helical" evidence="1">
    <location>
        <begin position="154"/>
        <end position="172"/>
    </location>
</feature>
<proteinExistence type="predicted"/>
<feature type="transmembrane region" description="Helical" evidence="1">
    <location>
        <begin position="59"/>
        <end position="80"/>
    </location>
</feature>
<sequence length="200" mass="23463">MNSTLFLRSGRLPTNANRIRYRAWSFRRTLIAAPGPRSGPLLSRRADRELPSIDSHRRWIRTLPLFAAAIGVSMLAIFNYQKSSSSVVNSTMYALRTSPKAREFLGDEIYFAQKIPWIGGEINQLHGRIDISFWVKGTRAKGKMRFKSTRENRMGFVSFFLFLFFFFSFLFFFRFFEILFLILSLLFSPFVFFKVQDILY</sequence>
<evidence type="ECO:0000256" key="1">
    <source>
        <dbReference type="SAM" id="Phobius"/>
    </source>
</evidence>
<dbReference type="HOGENOM" id="CLU_1366133_0_0_1"/>
<dbReference type="AlphaFoldDB" id="C5P8H6"/>
<accession>C5P8H6</accession>
<keyword evidence="1" id="KW-1133">Transmembrane helix</keyword>
<dbReference type="InterPro" id="IPR014807">
    <property type="entry name" value="Coa1"/>
</dbReference>
<evidence type="ECO:0000313" key="3">
    <source>
        <dbReference type="Proteomes" id="UP000009084"/>
    </source>
</evidence>
<dbReference type="VEuPathDB" id="FungiDB:CPC735_002050"/>
<dbReference type="EMBL" id="ACFW01000030">
    <property type="protein sequence ID" value="EER26038.1"/>
    <property type="molecule type" value="Genomic_DNA"/>
</dbReference>
<dbReference type="Pfam" id="PF08695">
    <property type="entry name" value="Coa1"/>
    <property type="match status" value="1"/>
</dbReference>
<dbReference type="KEGG" id="cpw:9693666"/>
<dbReference type="InterPro" id="IPR042432">
    <property type="entry name" value="Coa1_fungi"/>
</dbReference>
<gene>
    <name evidence="2" type="ORF">CPC735_002050</name>
</gene>
<organism evidence="2 3">
    <name type="scientific">Coccidioides posadasii (strain C735)</name>
    <name type="common">Valley fever fungus</name>
    <dbReference type="NCBI Taxonomy" id="222929"/>
    <lineage>
        <taxon>Eukaryota</taxon>
        <taxon>Fungi</taxon>
        <taxon>Dikarya</taxon>
        <taxon>Ascomycota</taxon>
        <taxon>Pezizomycotina</taxon>
        <taxon>Eurotiomycetes</taxon>
        <taxon>Eurotiomycetidae</taxon>
        <taxon>Onygenales</taxon>
        <taxon>Onygenaceae</taxon>
        <taxon>Coccidioides</taxon>
    </lineage>
</organism>
<reference evidence="2 3" key="1">
    <citation type="journal article" date="2009" name="Genome Res.">
        <title>Comparative genomic analyses of the human fungal pathogens Coccidioides and their relatives.</title>
        <authorList>
            <person name="Sharpton T.J."/>
            <person name="Stajich J.E."/>
            <person name="Rounsley S.D."/>
            <person name="Gardner M.J."/>
            <person name="Wortman J.R."/>
            <person name="Jordar V.S."/>
            <person name="Maiti R."/>
            <person name="Kodira C.D."/>
            <person name="Neafsey D.E."/>
            <person name="Zeng Q."/>
            <person name="Hung C.-Y."/>
            <person name="McMahan C."/>
            <person name="Muszewska A."/>
            <person name="Grynberg M."/>
            <person name="Mandel M.A."/>
            <person name="Kellner E.M."/>
            <person name="Barker B.M."/>
            <person name="Galgiani J.N."/>
            <person name="Orbach M.J."/>
            <person name="Kirkland T.N."/>
            <person name="Cole G.T."/>
            <person name="Henn M.R."/>
            <person name="Birren B.W."/>
            <person name="Taylor J.W."/>
        </authorList>
    </citation>
    <scope>NUCLEOTIDE SEQUENCE [LARGE SCALE GENOMIC DNA]</scope>
    <source>
        <strain evidence="3">C735</strain>
    </source>
</reference>
<evidence type="ECO:0008006" key="4">
    <source>
        <dbReference type="Google" id="ProtNLM"/>
    </source>
</evidence>
<comment type="caution">
    <text evidence="2">The sequence shown here is derived from an EMBL/GenBank/DDBJ whole genome shotgun (WGS) entry which is preliminary data.</text>
</comment>
<keyword evidence="1" id="KW-0472">Membrane</keyword>
<keyword evidence="1" id="KW-0812">Transmembrane</keyword>
<dbReference type="GO" id="GO:0005743">
    <property type="term" value="C:mitochondrial inner membrane"/>
    <property type="evidence" value="ECO:0007669"/>
    <property type="project" value="TreeGrafter"/>
</dbReference>
<name>C5P8H6_COCP7</name>